<gene>
    <name evidence="1" type="primary">11</name>
    <name evidence="1" type="ORF">B22_11</name>
</gene>
<dbReference type="RefSeq" id="YP_009596814.1">
    <property type="nucleotide sequence ID" value="NC_041891.1"/>
</dbReference>
<accession>A0A1D8ETI3</accession>
<keyword evidence="2" id="KW-1185">Reference proteome</keyword>
<dbReference type="OrthoDB" id="19838at10239"/>
<reference evidence="1 2" key="1">
    <citation type="submission" date="2016-07" db="EMBL/GenBank/DDBJ databases">
        <authorList>
            <person name="Modlin R.L."/>
            <person name="Cheng L.S."/>
            <person name="Marinelli L.J."/>
            <person name="Grosset N."/>
            <person name="Gautier M."/>
            <person name="Fitz-Gibbon S."/>
            <person name="Pellegrini M."/>
            <person name="Bowman C.A."/>
            <person name="Russell D.A."/>
            <person name="Jacobs-Sera D."/>
            <person name="Hatfull G.F."/>
        </authorList>
    </citation>
    <scope>NUCLEOTIDE SEQUENCE [LARGE SCALE GENOMIC DNA]</scope>
</reference>
<evidence type="ECO:0000313" key="1">
    <source>
        <dbReference type="EMBL" id="AOT24363.1"/>
    </source>
</evidence>
<sequence>MANFRFEPNTKAFTEWAQRDCDAHLIAGITASMGAKAGEGFSTMTSNNGDRTRGYLATASTKGRMRQAQGHVIERVIGSSGV</sequence>
<dbReference type="EMBL" id="KX620750">
    <property type="protein sequence ID" value="AOT24363.1"/>
    <property type="molecule type" value="Genomic_DNA"/>
</dbReference>
<dbReference type="GeneID" id="40072415"/>
<name>A0A1D8ETI3_9CAUD</name>
<dbReference type="Proteomes" id="UP000221125">
    <property type="component" value="Segment"/>
</dbReference>
<protein>
    <submittedName>
        <fullName evidence="1">Uncharacterized protein</fullName>
    </submittedName>
</protein>
<evidence type="ECO:0000313" key="2">
    <source>
        <dbReference type="Proteomes" id="UP000221125"/>
    </source>
</evidence>
<proteinExistence type="predicted"/>
<dbReference type="KEGG" id="vg:40072415"/>
<organism evidence="1 2">
    <name type="scientific">Propionibacterium phage B22</name>
    <dbReference type="NCBI Taxonomy" id="1897532"/>
    <lineage>
        <taxon>Viruses</taxon>
        <taxon>Duplodnaviria</taxon>
        <taxon>Heunggongvirae</taxon>
        <taxon>Uroviricota</taxon>
        <taxon>Caudoviricetes</taxon>
        <taxon>Doucettevirus</taxon>
        <taxon>Doucettevirus B22</taxon>
    </lineage>
</organism>